<sequence>MALVTHPMQGSYVTLPSRPLLWLRGFKLKRHVTTLHISGRTDASFLLKRNISSSVGPSCVSRPKPKALRILAFKGNARNNEPGGRASGSKSGKNSVKLKESEDAITESSKANDVSVSYSCEANESVSSPAIHRLFKKWLTNLRTQSSDHVVDDIIEGEEPAPTNISETEVETEKKETTSLLKVIWCHFLRLDASIKIPLMVL</sequence>
<evidence type="ECO:0000313" key="3">
    <source>
        <dbReference type="Proteomes" id="UP000596661"/>
    </source>
</evidence>
<feature type="region of interest" description="Disordered" evidence="1">
    <location>
        <begin position="75"/>
        <end position="105"/>
    </location>
</feature>
<dbReference type="Gramene" id="evm.model.03.750.1.5bdae6dd">
    <property type="protein sequence ID" value="cds.evm.model.03.750.1.5bdae6dd"/>
    <property type="gene ID" value="evm.TU.03.750"/>
</dbReference>
<accession>A0A803PA93</accession>
<dbReference type="PANTHER" id="PTHR48223:SF1">
    <property type="entry name" value="ABC TRANSMEMBRANE TYPE-1 DOMAIN-CONTAINING PROTEIN"/>
    <property type="match status" value="1"/>
</dbReference>
<organism evidence="2 3">
    <name type="scientific">Cannabis sativa</name>
    <name type="common">Hemp</name>
    <name type="synonym">Marijuana</name>
    <dbReference type="NCBI Taxonomy" id="3483"/>
    <lineage>
        <taxon>Eukaryota</taxon>
        <taxon>Viridiplantae</taxon>
        <taxon>Streptophyta</taxon>
        <taxon>Embryophyta</taxon>
        <taxon>Tracheophyta</taxon>
        <taxon>Spermatophyta</taxon>
        <taxon>Magnoliopsida</taxon>
        <taxon>eudicotyledons</taxon>
        <taxon>Gunneridae</taxon>
        <taxon>Pentapetalae</taxon>
        <taxon>rosids</taxon>
        <taxon>fabids</taxon>
        <taxon>Rosales</taxon>
        <taxon>Cannabaceae</taxon>
        <taxon>Cannabis</taxon>
    </lineage>
</organism>
<dbReference type="PANTHER" id="PTHR48223">
    <property type="entry name" value="DEFECTIVE 2759, PUTATIVE ISOFORM 1-RELATED"/>
    <property type="match status" value="1"/>
</dbReference>
<reference evidence="2" key="2">
    <citation type="submission" date="2021-03" db="UniProtKB">
        <authorList>
            <consortium name="EnsemblPlants"/>
        </authorList>
    </citation>
    <scope>IDENTIFICATION</scope>
</reference>
<dbReference type="Proteomes" id="UP000596661">
    <property type="component" value="Chromosome 3"/>
</dbReference>
<name>A0A803PA93_CANSA</name>
<proteinExistence type="predicted"/>
<dbReference type="AlphaFoldDB" id="A0A803PA93"/>
<dbReference type="EnsemblPlants" id="evm.model.03.750.1.5bdae6dd">
    <property type="protein sequence ID" value="cds.evm.model.03.750.1.5bdae6dd"/>
    <property type="gene ID" value="evm.TU.03.750"/>
</dbReference>
<protein>
    <submittedName>
        <fullName evidence="2">Uncharacterized protein</fullName>
    </submittedName>
</protein>
<evidence type="ECO:0000313" key="2">
    <source>
        <dbReference type="EnsemblPlants" id="cds.evm.model.03.750.1.5bdae6dd"/>
    </source>
</evidence>
<evidence type="ECO:0000256" key="1">
    <source>
        <dbReference type="SAM" id="MobiDB-lite"/>
    </source>
</evidence>
<keyword evidence="3" id="KW-1185">Reference proteome</keyword>
<dbReference type="EMBL" id="UZAU01000266">
    <property type="status" value="NOT_ANNOTATED_CDS"/>
    <property type="molecule type" value="Genomic_DNA"/>
</dbReference>
<reference evidence="2" key="1">
    <citation type="submission" date="2018-11" db="EMBL/GenBank/DDBJ databases">
        <authorList>
            <person name="Grassa J C."/>
        </authorList>
    </citation>
    <scope>NUCLEOTIDE SEQUENCE [LARGE SCALE GENOMIC DNA]</scope>
</reference>